<proteinExistence type="inferred from homology"/>
<organism evidence="2">
    <name type="scientific">hydrothermal vent metagenome</name>
    <dbReference type="NCBI Taxonomy" id="652676"/>
    <lineage>
        <taxon>unclassified sequences</taxon>
        <taxon>metagenomes</taxon>
        <taxon>ecological metagenomes</taxon>
    </lineage>
</organism>
<dbReference type="GO" id="GO:0005829">
    <property type="term" value="C:cytosol"/>
    <property type="evidence" value="ECO:0007669"/>
    <property type="project" value="TreeGrafter"/>
</dbReference>
<feature type="compositionally biased region" description="Acidic residues" evidence="1">
    <location>
        <begin position="124"/>
        <end position="133"/>
    </location>
</feature>
<evidence type="ECO:0000256" key="1">
    <source>
        <dbReference type="SAM" id="MobiDB-lite"/>
    </source>
</evidence>
<dbReference type="InterPro" id="IPR015946">
    <property type="entry name" value="KH_dom-like_a/b"/>
</dbReference>
<dbReference type="HAMAP" id="MF_00003">
    <property type="entry name" value="RbfA"/>
    <property type="match status" value="1"/>
</dbReference>
<accession>A0A3B1E6A9</accession>
<dbReference type="InterPro" id="IPR000238">
    <property type="entry name" value="RbfA"/>
</dbReference>
<dbReference type="SUPFAM" id="SSF89919">
    <property type="entry name" value="Ribosome-binding factor A, RbfA"/>
    <property type="match status" value="1"/>
</dbReference>
<dbReference type="Gene3D" id="3.30.300.20">
    <property type="match status" value="1"/>
</dbReference>
<gene>
    <name evidence="2" type="ORF">MNBD_PLANCTO02-2395</name>
</gene>
<name>A0A3B1E6A9_9ZZZZ</name>
<dbReference type="EMBL" id="UOGL01000592">
    <property type="protein sequence ID" value="VAX41845.1"/>
    <property type="molecule type" value="Genomic_DNA"/>
</dbReference>
<evidence type="ECO:0000313" key="2">
    <source>
        <dbReference type="EMBL" id="VAX41845.1"/>
    </source>
</evidence>
<dbReference type="GO" id="GO:0043024">
    <property type="term" value="F:ribosomal small subunit binding"/>
    <property type="evidence" value="ECO:0007669"/>
    <property type="project" value="TreeGrafter"/>
</dbReference>
<dbReference type="PANTHER" id="PTHR33515:SF1">
    <property type="entry name" value="RIBOSOME-BINDING FACTOR A, CHLOROPLASTIC-RELATED"/>
    <property type="match status" value="1"/>
</dbReference>
<dbReference type="AlphaFoldDB" id="A0A3B1E6A9"/>
<feature type="region of interest" description="Disordered" evidence="1">
    <location>
        <begin position="119"/>
        <end position="142"/>
    </location>
</feature>
<dbReference type="PANTHER" id="PTHR33515">
    <property type="entry name" value="RIBOSOME-BINDING FACTOR A, CHLOROPLASTIC-RELATED"/>
    <property type="match status" value="1"/>
</dbReference>
<dbReference type="GO" id="GO:0006364">
    <property type="term" value="P:rRNA processing"/>
    <property type="evidence" value="ECO:0007669"/>
    <property type="project" value="InterPro"/>
</dbReference>
<dbReference type="InterPro" id="IPR023799">
    <property type="entry name" value="RbfA_dom_sf"/>
</dbReference>
<sequence>MNSRRTAKMSQAIREQVSSSILFDVKDPRVQHVTVIEVEMSPDLQNAKVYVSIMGDEATQKLCLHGLNSARGFLQSKIGDRLKTRYTPLLTFALDDGVKRSFETARLLEELEIDETTRFSDDANFSDDNETDVTEFSADEPK</sequence>
<protein>
    <submittedName>
        <fullName evidence="2">Ribosome-binding factor A</fullName>
    </submittedName>
</protein>
<dbReference type="Pfam" id="PF02033">
    <property type="entry name" value="RBFA"/>
    <property type="match status" value="1"/>
</dbReference>
<dbReference type="NCBIfam" id="TIGR00082">
    <property type="entry name" value="rbfA"/>
    <property type="match status" value="1"/>
</dbReference>
<reference evidence="2" key="1">
    <citation type="submission" date="2018-06" db="EMBL/GenBank/DDBJ databases">
        <authorList>
            <person name="Zhirakovskaya E."/>
        </authorList>
    </citation>
    <scope>NUCLEOTIDE SEQUENCE</scope>
</reference>